<keyword evidence="10" id="KW-1185">Reference proteome</keyword>
<dbReference type="Gene3D" id="2.30.30.140">
    <property type="match status" value="1"/>
</dbReference>
<dbReference type="PROSITE" id="PS51352">
    <property type="entry name" value="THIOREDOXIN_2"/>
    <property type="match status" value="1"/>
</dbReference>
<feature type="compositionally biased region" description="Acidic residues" evidence="6">
    <location>
        <begin position="1066"/>
        <end position="1075"/>
    </location>
</feature>
<evidence type="ECO:0000256" key="5">
    <source>
        <dbReference type="RuleBase" id="RU000499"/>
    </source>
</evidence>
<dbReference type="InterPro" id="IPR029760">
    <property type="entry name" value="GPX_CS"/>
</dbReference>
<organism evidence="10 11">
    <name type="scientific">Rhodamnia argentea</name>
    <dbReference type="NCBI Taxonomy" id="178133"/>
    <lineage>
        <taxon>Eukaryota</taxon>
        <taxon>Viridiplantae</taxon>
        <taxon>Streptophyta</taxon>
        <taxon>Embryophyta</taxon>
        <taxon>Tracheophyta</taxon>
        <taxon>Spermatophyta</taxon>
        <taxon>Magnoliopsida</taxon>
        <taxon>eudicotyledons</taxon>
        <taxon>Gunneridae</taxon>
        <taxon>Pentapetalae</taxon>
        <taxon>rosids</taxon>
        <taxon>malvids</taxon>
        <taxon>Myrtales</taxon>
        <taxon>Myrtaceae</taxon>
        <taxon>Myrtoideae</taxon>
        <taxon>Myrteae</taxon>
        <taxon>Australasian group</taxon>
        <taxon>Rhodamnia</taxon>
    </lineage>
</organism>
<evidence type="ECO:0000256" key="3">
    <source>
        <dbReference type="ARBA" id="ARBA00022664"/>
    </source>
</evidence>
<feature type="compositionally biased region" description="Polar residues" evidence="6">
    <location>
        <begin position="478"/>
        <end position="488"/>
    </location>
</feature>
<feature type="compositionally biased region" description="Basic and acidic residues" evidence="6">
    <location>
        <begin position="1300"/>
        <end position="1310"/>
    </location>
</feature>
<dbReference type="CDD" id="cd20147">
    <property type="entry name" value="PWWP_HULK"/>
    <property type="match status" value="1"/>
</dbReference>
<dbReference type="Gene3D" id="3.40.30.10">
    <property type="entry name" value="Glutaredoxin"/>
    <property type="match status" value="1"/>
</dbReference>
<keyword evidence="2 5" id="KW-0575">Peroxidase</keyword>
<feature type="region of interest" description="Disordered" evidence="6">
    <location>
        <begin position="1140"/>
        <end position="1202"/>
    </location>
</feature>
<comment type="similarity">
    <text evidence="1 5">Belongs to the glutathione peroxidase family.</text>
</comment>
<feature type="compositionally biased region" description="Polar residues" evidence="6">
    <location>
        <begin position="804"/>
        <end position="833"/>
    </location>
</feature>
<evidence type="ECO:0000259" key="9">
    <source>
        <dbReference type="PROSITE" id="PS51391"/>
    </source>
</evidence>
<feature type="domain" description="CID" evidence="9">
    <location>
        <begin position="870"/>
        <end position="1011"/>
    </location>
</feature>
<feature type="region of interest" description="Disordered" evidence="6">
    <location>
        <begin position="565"/>
        <end position="600"/>
    </location>
</feature>
<dbReference type="Pfam" id="PF04818">
    <property type="entry name" value="CID"/>
    <property type="match status" value="1"/>
</dbReference>
<evidence type="ECO:0000256" key="6">
    <source>
        <dbReference type="SAM" id="MobiDB-lite"/>
    </source>
</evidence>
<dbReference type="CDD" id="cd00340">
    <property type="entry name" value="GSH_Peroxidase"/>
    <property type="match status" value="1"/>
</dbReference>
<reference evidence="11" key="1">
    <citation type="submission" date="2025-08" db="UniProtKB">
        <authorList>
            <consortium name="RefSeq"/>
        </authorList>
    </citation>
    <scope>IDENTIFICATION</scope>
    <source>
        <tissue evidence="11">Leaf</tissue>
    </source>
</reference>
<gene>
    <name evidence="11" type="primary">LOC115730462</name>
</gene>
<feature type="region of interest" description="Disordered" evidence="6">
    <location>
        <begin position="1286"/>
        <end position="1343"/>
    </location>
</feature>
<feature type="region of interest" description="Disordered" evidence="6">
    <location>
        <begin position="152"/>
        <end position="330"/>
    </location>
</feature>
<dbReference type="GeneID" id="115730462"/>
<dbReference type="PROSITE" id="PS50812">
    <property type="entry name" value="PWWP"/>
    <property type="match status" value="1"/>
</dbReference>
<feature type="compositionally biased region" description="Pro residues" evidence="6">
    <location>
        <begin position="1153"/>
        <end position="1185"/>
    </location>
</feature>
<keyword evidence="4 5" id="KW-0560">Oxidoreductase</keyword>
<feature type="compositionally biased region" description="Basic and acidic residues" evidence="6">
    <location>
        <begin position="1331"/>
        <end position="1343"/>
    </location>
</feature>
<dbReference type="InterPro" id="IPR008942">
    <property type="entry name" value="ENTH_VHS"/>
</dbReference>
<dbReference type="SUPFAM" id="SSF52833">
    <property type="entry name" value="Thioredoxin-like"/>
    <property type="match status" value="1"/>
</dbReference>
<evidence type="ECO:0000313" key="10">
    <source>
        <dbReference type="Proteomes" id="UP000827889"/>
    </source>
</evidence>
<dbReference type="InterPro" id="IPR006569">
    <property type="entry name" value="CID_dom"/>
</dbReference>
<dbReference type="SUPFAM" id="SSF63748">
    <property type="entry name" value="Tudor/PWWP/MBT"/>
    <property type="match status" value="1"/>
</dbReference>
<dbReference type="InterPro" id="IPR036249">
    <property type="entry name" value="Thioredoxin-like_sf"/>
</dbReference>
<dbReference type="Pfam" id="PF00855">
    <property type="entry name" value="PWWP"/>
    <property type="match status" value="1"/>
</dbReference>
<dbReference type="InterPro" id="IPR000313">
    <property type="entry name" value="PWWP_dom"/>
</dbReference>
<evidence type="ECO:0000259" key="8">
    <source>
        <dbReference type="PROSITE" id="PS51352"/>
    </source>
</evidence>
<dbReference type="Pfam" id="PF00255">
    <property type="entry name" value="GSHPx"/>
    <property type="match status" value="1"/>
</dbReference>
<feature type="compositionally biased region" description="Basic and acidic residues" evidence="6">
    <location>
        <begin position="281"/>
        <end position="290"/>
    </location>
</feature>
<dbReference type="InterPro" id="IPR000889">
    <property type="entry name" value="Glutathione_peroxidase"/>
</dbReference>
<evidence type="ECO:0000256" key="2">
    <source>
        <dbReference type="ARBA" id="ARBA00022559"/>
    </source>
</evidence>
<feature type="domain" description="Thioredoxin" evidence="8">
    <location>
        <begin position="1423"/>
        <end position="1585"/>
    </location>
</feature>
<keyword evidence="3" id="KW-0507">mRNA processing</keyword>
<evidence type="ECO:0000256" key="4">
    <source>
        <dbReference type="ARBA" id="ARBA00023002"/>
    </source>
</evidence>
<dbReference type="PROSITE" id="PS51355">
    <property type="entry name" value="GLUTATHIONE_PEROXID_3"/>
    <property type="match status" value="1"/>
</dbReference>
<feature type="compositionally biased region" description="Polar residues" evidence="6">
    <location>
        <begin position="197"/>
        <end position="211"/>
    </location>
</feature>
<dbReference type="PRINTS" id="PR01011">
    <property type="entry name" value="GLUTPROXDASE"/>
</dbReference>
<evidence type="ECO:0000256" key="1">
    <source>
        <dbReference type="ARBA" id="ARBA00006926"/>
    </source>
</evidence>
<feature type="domain" description="PWWP" evidence="7">
    <location>
        <begin position="24"/>
        <end position="81"/>
    </location>
</feature>
<feature type="region of interest" description="Disordered" evidence="6">
    <location>
        <begin position="1061"/>
        <end position="1087"/>
    </location>
</feature>
<dbReference type="Proteomes" id="UP000827889">
    <property type="component" value="Chromosome 7"/>
</dbReference>
<name>A0ABM3HQR3_9MYRT</name>
<dbReference type="PROSITE" id="PS00460">
    <property type="entry name" value="GLUTATHIONE_PEROXID_1"/>
    <property type="match status" value="1"/>
</dbReference>
<dbReference type="PROSITE" id="PS51391">
    <property type="entry name" value="CID"/>
    <property type="match status" value="1"/>
</dbReference>
<dbReference type="SMART" id="SM00582">
    <property type="entry name" value="RPR"/>
    <property type="match status" value="1"/>
</dbReference>
<dbReference type="InterPro" id="IPR029759">
    <property type="entry name" value="GPX_AS"/>
</dbReference>
<proteinExistence type="inferred from homology"/>
<evidence type="ECO:0000313" key="11">
    <source>
        <dbReference type="RefSeq" id="XP_048138929.1"/>
    </source>
</evidence>
<dbReference type="PROSITE" id="PS00763">
    <property type="entry name" value="GLUTATHIONE_PEROXID_2"/>
    <property type="match status" value="1"/>
</dbReference>
<protein>
    <recommendedName>
        <fullName evidence="5">Glutathione peroxidase</fullName>
    </recommendedName>
</protein>
<feature type="compositionally biased region" description="Basic and acidic residues" evidence="6">
    <location>
        <begin position="161"/>
        <end position="178"/>
    </location>
</feature>
<dbReference type="InterPro" id="IPR013766">
    <property type="entry name" value="Thioredoxin_domain"/>
</dbReference>
<feature type="region of interest" description="Disordered" evidence="6">
    <location>
        <begin position="450"/>
        <end position="504"/>
    </location>
</feature>
<feature type="compositionally biased region" description="Polar residues" evidence="6">
    <location>
        <begin position="296"/>
        <end position="325"/>
    </location>
</feature>
<evidence type="ECO:0000259" key="7">
    <source>
        <dbReference type="PROSITE" id="PS50812"/>
    </source>
</evidence>
<sequence>MPPNRRRGPSKAAAAAAARRQWKVGDLVLAKVKGFPAWPATVSEPEKWGYSADWKKVLVYFFGTQQIAFCNPADVEAFTEEKKQSLLVKLPGKGADFVRAVQEIIDSYEKLKQQEQDNDLKIKNELDATNGGNKVTSSPDLQLKDLTGAAAGTSNFQSKCGNEKVKEENEQDPSGKDDIDAEVDNLNDTRASEDQTDNGAVTETRPLSTYTLRRKSGRSRLESSIAQGRAPSARRSRSSARLESSKNDNSVPCEEGEKIAGVLSTTTVQEGSVRKSRRTRRAPDVTKGTDMDSPTCVPNGSIDDNSSELLSMDSDSNSNEGSAVDSSCRPLHSESLVESVEGDVELNKGLDLKIKAVVLRKKRKRNRKRAINDGTEPNLNDTEPSHVASKGTGHNSESAPDCDCLREDGDEHLPLLKRARVRMGKLSTAEAVINTSSPTEEKVLAVGTVNPPVQSSSSLDCDDINQPVTKEDSDDASPSDNCMQSPELRQQPWKEKTNQSNVGSMDVEAALPPSKRLHRALEAMSANVAQECPSSDGVLLATQSCSSVRSSPNLAIESKVSIGSRVPTSDSFGNHAPKDDVPSFSIPLSPKGSEETSKLSHKLDNFQQHMEIQKQEEVVASDGNCLDGSDACVSPSANLVAASAKQIQSVGHLPPRDEVSAVTLRSDDVSSEQPLHREDEENVAKFSLNAGADSCDKLFSISGSSGSLDQVIEIEKTAAVLSSHRAEELQQSSEDFGCKNMGHMKFEDGDTCHVNGMYIASEGRHEQALQDKNDVSFPNGHLSDKENSIAFSSASSTDRPHTPQRASPPSSALCNMSTSDSSKFTQSNGSVSPVVSLPPKKAFHGLADCEGKLESMTQHPRSAGKGSSSDAHALLSSFEAVLRILTRTKESIGRATRVAIDCAKYGATAKVVEVLARNLESELSLHRRVDLFFLVDSIMQCTRGLKGEVGGAYPSAIQAVLPRLLSAAAPPGNTSHENRRQCLKVLRLWLERKILPESIIRHHMRELDMISGSSSAGAYSRRSSRTERSFDDPIREMEGMLVDEYGSNSSFQLPGFCMPRMRKDEDEGSDSDESFEAVTPEHTSEAPEQEMTSAIAKHRHILQDVDVELEMEDVAPSEVEMNSTNGIVGLAQNPQNIEQHLPPAFAPRDVRPASPPLPSSPIQLPPPPLPPLQLPPPPPPPPSHPPFHSGSTISDHLAGGANHHVNANAHNLQDNMGPPVCHQPVPPRVDPRVSGGVHLHAPECRDRQKHMHISDSTSCYGRRSVSNNSHDADDVAWNHKPYPMRPPHAVPPNQFSYVHSDQRARSRREAPPPSHNRFHFSHNRGSGNHYNNHERMKPPPHETRENWRFSAPFSGPRHHDKGKGYGPGQYDYPPCEPTRFPNHGWDCPPRPMNHRNHGPFRPPPHEDPFSSFVRKVKMGASQSVPEKSVHEFTVKDSRGKDVDLSVYKGKVLLVVNVASKCGFTDSNYTQLTELYNKYKEQGLEILAFPCNQFLKQEPGTSQEAQEFACTRYKAEYPIFRKVRVNGPDTAPVYKFLKASKSGFLGSRIKWNFTKFLVDKEGHAISRYSPTTSPLAIEADIKKALGAA</sequence>
<dbReference type="PANTHER" id="PTHR12550:SF49">
    <property type="entry name" value="PROTEIN HUA2-LIKE 2-RELATED"/>
    <property type="match status" value="1"/>
</dbReference>
<accession>A0ABM3HQR3</accession>
<feature type="region of interest" description="Disordered" evidence="6">
    <location>
        <begin position="363"/>
        <end position="405"/>
    </location>
</feature>
<feature type="region of interest" description="Disordered" evidence="6">
    <location>
        <begin position="791"/>
        <end position="835"/>
    </location>
</feature>
<dbReference type="Gene3D" id="1.25.40.90">
    <property type="match status" value="1"/>
</dbReference>
<dbReference type="PANTHER" id="PTHR12550">
    <property type="entry name" value="HEPATOMA-DERIVED GROWTH FACTOR-RELATED"/>
    <property type="match status" value="1"/>
</dbReference>
<dbReference type="RefSeq" id="XP_048138929.1">
    <property type="nucleotide sequence ID" value="XM_048282972.1"/>
</dbReference>
<dbReference type="SMART" id="SM00293">
    <property type="entry name" value="PWWP"/>
    <property type="match status" value="1"/>
</dbReference>